<dbReference type="AlphaFoldDB" id="A0AAD4X3Q3"/>
<reference evidence="1" key="1">
    <citation type="submission" date="2022-04" db="EMBL/GenBank/DDBJ databases">
        <title>A functionally conserved STORR gene fusion in Papaver species that diverged 16.8 million years ago.</title>
        <authorList>
            <person name="Catania T."/>
        </authorList>
    </citation>
    <scope>NUCLEOTIDE SEQUENCE</scope>
    <source>
        <strain evidence="1">S-188037</strain>
    </source>
</reference>
<proteinExistence type="predicted"/>
<sequence>MCIFSSLISRCISTLKFEFRKEIRQKWCTKLLSDVNISEQCVGRLVIGLYGQSVPKLV</sequence>
<organism evidence="1 2">
    <name type="scientific">Papaver atlanticum</name>
    <dbReference type="NCBI Taxonomy" id="357466"/>
    <lineage>
        <taxon>Eukaryota</taxon>
        <taxon>Viridiplantae</taxon>
        <taxon>Streptophyta</taxon>
        <taxon>Embryophyta</taxon>
        <taxon>Tracheophyta</taxon>
        <taxon>Spermatophyta</taxon>
        <taxon>Magnoliopsida</taxon>
        <taxon>Ranunculales</taxon>
        <taxon>Papaveraceae</taxon>
        <taxon>Papaveroideae</taxon>
        <taxon>Papaver</taxon>
    </lineage>
</organism>
<comment type="caution">
    <text evidence="1">The sequence shown here is derived from an EMBL/GenBank/DDBJ whole genome shotgun (WGS) entry which is preliminary data.</text>
</comment>
<dbReference type="EMBL" id="JAJJMB010017633">
    <property type="protein sequence ID" value="KAI3836855.1"/>
    <property type="molecule type" value="Genomic_DNA"/>
</dbReference>
<gene>
    <name evidence="1" type="ORF">MKW98_005188</name>
</gene>
<keyword evidence="2" id="KW-1185">Reference proteome</keyword>
<feature type="non-terminal residue" evidence="1">
    <location>
        <position position="58"/>
    </location>
</feature>
<dbReference type="Proteomes" id="UP001202328">
    <property type="component" value="Unassembled WGS sequence"/>
</dbReference>
<evidence type="ECO:0000313" key="1">
    <source>
        <dbReference type="EMBL" id="KAI3836855.1"/>
    </source>
</evidence>
<accession>A0AAD4X3Q3</accession>
<name>A0AAD4X3Q3_9MAGN</name>
<evidence type="ECO:0000313" key="2">
    <source>
        <dbReference type="Proteomes" id="UP001202328"/>
    </source>
</evidence>
<protein>
    <submittedName>
        <fullName evidence="1">Uncharacterized protein</fullName>
    </submittedName>
</protein>